<organism evidence="2 3">
    <name type="scientific">Castanea mollissima</name>
    <name type="common">Chinese chestnut</name>
    <dbReference type="NCBI Taxonomy" id="60419"/>
    <lineage>
        <taxon>Eukaryota</taxon>
        <taxon>Viridiplantae</taxon>
        <taxon>Streptophyta</taxon>
        <taxon>Embryophyta</taxon>
        <taxon>Tracheophyta</taxon>
        <taxon>Spermatophyta</taxon>
        <taxon>Magnoliopsida</taxon>
        <taxon>eudicotyledons</taxon>
        <taxon>Gunneridae</taxon>
        <taxon>Pentapetalae</taxon>
        <taxon>rosids</taxon>
        <taxon>fabids</taxon>
        <taxon>Fagales</taxon>
        <taxon>Fagaceae</taxon>
        <taxon>Castanea</taxon>
    </lineage>
</organism>
<dbReference type="EMBL" id="JRKL02008520">
    <property type="protein sequence ID" value="KAF3946850.1"/>
    <property type="molecule type" value="Genomic_DNA"/>
</dbReference>
<accession>A0A8J4QAD9</accession>
<feature type="non-terminal residue" evidence="2">
    <location>
        <position position="97"/>
    </location>
</feature>
<sequence length="97" mass="10908">MEIWVVPFFGQGHLFPCMELCKHIASRDFESTFIISSNLSTSIPSSFRQHPHIQVIEIPSSLPSPPPPPPPPPASDPMHHHFKHHEQMALALQNLLS</sequence>
<name>A0A8J4QAD9_9ROSI</name>
<dbReference type="AlphaFoldDB" id="A0A8J4QAD9"/>
<dbReference type="Gene3D" id="3.40.50.2000">
    <property type="entry name" value="Glycogen Phosphorylase B"/>
    <property type="match status" value="1"/>
</dbReference>
<comment type="caution">
    <text evidence="2">The sequence shown here is derived from an EMBL/GenBank/DDBJ whole genome shotgun (WGS) entry which is preliminary data.</text>
</comment>
<evidence type="ECO:0000256" key="1">
    <source>
        <dbReference type="SAM" id="MobiDB-lite"/>
    </source>
</evidence>
<evidence type="ECO:0000313" key="2">
    <source>
        <dbReference type="EMBL" id="KAF3946850.1"/>
    </source>
</evidence>
<keyword evidence="3" id="KW-1185">Reference proteome</keyword>
<gene>
    <name evidence="2" type="ORF">CMV_026928</name>
</gene>
<proteinExistence type="predicted"/>
<dbReference type="SUPFAM" id="SSF53756">
    <property type="entry name" value="UDP-Glycosyltransferase/glycogen phosphorylase"/>
    <property type="match status" value="1"/>
</dbReference>
<dbReference type="Proteomes" id="UP000737018">
    <property type="component" value="Unassembled WGS sequence"/>
</dbReference>
<evidence type="ECO:0000313" key="3">
    <source>
        <dbReference type="Proteomes" id="UP000737018"/>
    </source>
</evidence>
<protein>
    <submittedName>
        <fullName evidence="2">Uncharacterized protein</fullName>
    </submittedName>
</protein>
<reference evidence="2" key="1">
    <citation type="submission" date="2020-03" db="EMBL/GenBank/DDBJ databases">
        <title>Castanea mollissima Vanexum genome sequencing.</title>
        <authorList>
            <person name="Staton M."/>
        </authorList>
    </citation>
    <scope>NUCLEOTIDE SEQUENCE</scope>
    <source>
        <tissue evidence="2">Leaf</tissue>
    </source>
</reference>
<feature type="region of interest" description="Disordered" evidence="1">
    <location>
        <begin position="58"/>
        <end position="83"/>
    </location>
</feature>
<feature type="compositionally biased region" description="Pro residues" evidence="1">
    <location>
        <begin position="62"/>
        <end position="75"/>
    </location>
</feature>